<gene>
    <name evidence="2" type="ORF">VA596_13840</name>
</gene>
<proteinExistence type="predicted"/>
<evidence type="ECO:0000256" key="1">
    <source>
        <dbReference type="SAM" id="MobiDB-lite"/>
    </source>
</evidence>
<dbReference type="EMBL" id="JAYFSI010000002">
    <property type="protein sequence ID" value="MEA5360625.1"/>
    <property type="molecule type" value="Genomic_DNA"/>
</dbReference>
<reference evidence="2 3" key="1">
    <citation type="submission" date="2023-12" db="EMBL/GenBank/DDBJ databases">
        <title>Amycolatopsis sp. V23-08.</title>
        <authorList>
            <person name="Somphong A."/>
        </authorList>
    </citation>
    <scope>NUCLEOTIDE SEQUENCE [LARGE SCALE GENOMIC DNA]</scope>
    <source>
        <strain evidence="2 3">V23-08</strain>
    </source>
</reference>
<protein>
    <submittedName>
        <fullName evidence="2">Zinc ribbon domain-containing protein</fullName>
    </submittedName>
</protein>
<evidence type="ECO:0000313" key="2">
    <source>
        <dbReference type="EMBL" id="MEA5360625.1"/>
    </source>
</evidence>
<feature type="compositionally biased region" description="Low complexity" evidence="1">
    <location>
        <begin position="25"/>
        <end position="47"/>
    </location>
</feature>
<keyword evidence="3" id="KW-1185">Reference proteome</keyword>
<accession>A0ABU5R4J4</accession>
<feature type="region of interest" description="Disordered" evidence="1">
    <location>
        <begin position="13"/>
        <end position="47"/>
    </location>
</feature>
<organism evidence="2 3">
    <name type="scientific">Amycolatopsis heterodermiae</name>
    <dbReference type="NCBI Taxonomy" id="3110235"/>
    <lineage>
        <taxon>Bacteria</taxon>
        <taxon>Bacillati</taxon>
        <taxon>Actinomycetota</taxon>
        <taxon>Actinomycetes</taxon>
        <taxon>Pseudonocardiales</taxon>
        <taxon>Pseudonocardiaceae</taxon>
        <taxon>Amycolatopsis</taxon>
    </lineage>
</organism>
<evidence type="ECO:0000313" key="3">
    <source>
        <dbReference type="Proteomes" id="UP001304298"/>
    </source>
</evidence>
<name>A0ABU5R4J4_9PSEU</name>
<dbReference type="Proteomes" id="UP001304298">
    <property type="component" value="Unassembled WGS sequence"/>
</dbReference>
<feature type="compositionally biased region" description="Polar residues" evidence="1">
    <location>
        <begin position="14"/>
        <end position="24"/>
    </location>
</feature>
<comment type="caution">
    <text evidence="2">The sequence shown here is derived from an EMBL/GenBank/DDBJ whole genome shotgun (WGS) entry which is preliminary data.</text>
</comment>
<sequence>MAAGVTVFVLTRGTGDTETAQPPLNTNVPAPAQQPPTTTVAPTTQAPAEITEDDLRRQTSQDSTTAERLVGHWVPQLSSKNLGLVVGGVTYDYPAIMADFKSLHDRFPDAVMVNSSDYSNFSRKDFWVTVEASVFASADAANAWCDEQNFAAQDCHASRLTHSGGPAGNSKPRG</sequence>
<dbReference type="RefSeq" id="WP_323326931.1">
    <property type="nucleotide sequence ID" value="NZ_JAYFSI010000002.1"/>
</dbReference>